<dbReference type="RefSeq" id="WP_326508991.1">
    <property type="nucleotide sequence ID" value="NZ_JAWIIV010000028.1"/>
</dbReference>
<protein>
    <submittedName>
        <fullName evidence="1">Uncharacterized protein</fullName>
    </submittedName>
</protein>
<proteinExistence type="predicted"/>
<dbReference type="Proteomes" id="UP001352263">
    <property type="component" value="Unassembled WGS sequence"/>
</dbReference>
<evidence type="ECO:0000313" key="2">
    <source>
        <dbReference type="Proteomes" id="UP001352263"/>
    </source>
</evidence>
<organism evidence="1 2">
    <name type="scientific">Noviherbaspirillum album</name>
    <dbReference type="NCBI Taxonomy" id="3080276"/>
    <lineage>
        <taxon>Bacteria</taxon>
        <taxon>Pseudomonadati</taxon>
        <taxon>Pseudomonadota</taxon>
        <taxon>Betaproteobacteria</taxon>
        <taxon>Burkholderiales</taxon>
        <taxon>Oxalobacteraceae</taxon>
        <taxon>Noviherbaspirillum</taxon>
    </lineage>
</organism>
<name>A0ABU6JF71_9BURK</name>
<accession>A0ABU6JF71</accession>
<comment type="caution">
    <text evidence="1">The sequence shown here is derived from an EMBL/GenBank/DDBJ whole genome shotgun (WGS) entry which is preliminary data.</text>
</comment>
<gene>
    <name evidence="1" type="ORF">RY831_24435</name>
</gene>
<evidence type="ECO:0000313" key="1">
    <source>
        <dbReference type="EMBL" id="MEC4722315.1"/>
    </source>
</evidence>
<keyword evidence="2" id="KW-1185">Reference proteome</keyword>
<reference evidence="1 2" key="1">
    <citation type="submission" date="2023-10" db="EMBL/GenBank/DDBJ databases">
        <title>Noviherbaspirillum sp. CPCC 100848 genome assembly.</title>
        <authorList>
            <person name="Li X.Y."/>
            <person name="Fang X.M."/>
        </authorList>
    </citation>
    <scope>NUCLEOTIDE SEQUENCE [LARGE SCALE GENOMIC DNA]</scope>
    <source>
        <strain evidence="1 2">CPCC 100848</strain>
    </source>
</reference>
<dbReference type="EMBL" id="JAWIIV010000028">
    <property type="protein sequence ID" value="MEC4722315.1"/>
    <property type="molecule type" value="Genomic_DNA"/>
</dbReference>
<sequence>MTLLFHISPITNRKQTGKIPGSSMRVSPPTLLELDWPAADRLPGFFLRYYRVTLPVSPATQPRVSPAPAQACAGREASLNICHGRLADAVDVVNPIGTIAVLKNIRRRKALTS</sequence>